<organism evidence="1 2">
    <name type="scientific">Chaetoceros tenuissimus</name>
    <dbReference type="NCBI Taxonomy" id="426638"/>
    <lineage>
        <taxon>Eukaryota</taxon>
        <taxon>Sar</taxon>
        <taxon>Stramenopiles</taxon>
        <taxon>Ochrophyta</taxon>
        <taxon>Bacillariophyta</taxon>
        <taxon>Coscinodiscophyceae</taxon>
        <taxon>Chaetocerotophycidae</taxon>
        <taxon>Chaetocerotales</taxon>
        <taxon>Chaetocerotaceae</taxon>
        <taxon>Chaetoceros</taxon>
    </lineage>
</organism>
<dbReference type="AlphaFoldDB" id="A0AAD3H4A3"/>
<keyword evidence="2" id="KW-1185">Reference proteome</keyword>
<comment type="caution">
    <text evidence="1">The sequence shown here is derived from an EMBL/GenBank/DDBJ whole genome shotgun (WGS) entry which is preliminary data.</text>
</comment>
<reference evidence="1 2" key="1">
    <citation type="journal article" date="2021" name="Sci. Rep.">
        <title>The genome of the diatom Chaetoceros tenuissimus carries an ancient integrated fragment of an extant virus.</title>
        <authorList>
            <person name="Hongo Y."/>
            <person name="Kimura K."/>
            <person name="Takaki Y."/>
            <person name="Yoshida Y."/>
            <person name="Baba S."/>
            <person name="Kobayashi G."/>
            <person name="Nagasaki K."/>
            <person name="Hano T."/>
            <person name="Tomaru Y."/>
        </authorList>
    </citation>
    <scope>NUCLEOTIDE SEQUENCE [LARGE SCALE GENOMIC DNA]</scope>
    <source>
        <strain evidence="1 2">NIES-3715</strain>
    </source>
</reference>
<evidence type="ECO:0000313" key="2">
    <source>
        <dbReference type="Proteomes" id="UP001054902"/>
    </source>
</evidence>
<sequence length="271" mass="31130">MRVQTEEWRRFIPGVRMYKGKKTLFWNGEILYDVDEGEYCVYDQEEQKSWEVIIVLPGVEVIPEATFSTLQKIETVIMSDSVRRIEDNAFGECENLSFAKLSRSLECIGEEAFYGCYSLPSIFIPPSCREIGHGAFADCHKLIIVNVPRQTQLGENVIVDTALIRVSSFEIDKYDDYDISINDNVNEWIKNINGDDAEFALHRACSSFNPMTEIIYDIAKRQGLKSFKKENQICITPLEYLEANPFAEDIDQSAIVKRYVLEMMGEGVIER</sequence>
<proteinExistence type="predicted"/>
<dbReference type="InterPro" id="IPR026906">
    <property type="entry name" value="LRR_5"/>
</dbReference>
<dbReference type="PANTHER" id="PTHR45661:SF3">
    <property type="entry name" value="IG-LIKE DOMAIN-CONTAINING PROTEIN"/>
    <property type="match status" value="1"/>
</dbReference>
<evidence type="ECO:0008006" key="3">
    <source>
        <dbReference type="Google" id="ProtNLM"/>
    </source>
</evidence>
<accession>A0AAD3H4A3</accession>
<evidence type="ECO:0000313" key="1">
    <source>
        <dbReference type="EMBL" id="GFH50072.1"/>
    </source>
</evidence>
<dbReference type="PANTHER" id="PTHR45661">
    <property type="entry name" value="SURFACE ANTIGEN"/>
    <property type="match status" value="1"/>
</dbReference>
<dbReference type="EMBL" id="BLLK01000038">
    <property type="protein sequence ID" value="GFH50072.1"/>
    <property type="molecule type" value="Genomic_DNA"/>
</dbReference>
<dbReference type="SUPFAM" id="SSF52058">
    <property type="entry name" value="L domain-like"/>
    <property type="match status" value="1"/>
</dbReference>
<gene>
    <name evidence="1" type="ORF">CTEN210_06548</name>
</gene>
<protein>
    <recommendedName>
        <fullName evidence="3">Leucine-rich repeat domain-containing protein</fullName>
    </recommendedName>
</protein>
<dbReference type="InterPro" id="IPR053139">
    <property type="entry name" value="Surface_bspA-like"/>
</dbReference>
<dbReference type="InterPro" id="IPR032675">
    <property type="entry name" value="LRR_dom_sf"/>
</dbReference>
<dbReference type="Pfam" id="PF13306">
    <property type="entry name" value="LRR_5"/>
    <property type="match status" value="1"/>
</dbReference>
<dbReference type="Gene3D" id="3.80.10.10">
    <property type="entry name" value="Ribonuclease Inhibitor"/>
    <property type="match status" value="1"/>
</dbReference>
<name>A0AAD3H4A3_9STRA</name>
<dbReference type="Proteomes" id="UP001054902">
    <property type="component" value="Unassembled WGS sequence"/>
</dbReference>